<evidence type="ECO:0000256" key="2">
    <source>
        <dbReference type="ARBA" id="ARBA00022840"/>
    </source>
</evidence>
<feature type="domain" description="NFACT protein RNA binding" evidence="4">
    <location>
        <begin position="226"/>
        <end position="321"/>
    </location>
</feature>
<dbReference type="PANTHER" id="PTHR11933:SF6">
    <property type="entry name" value="THIL AANH DOMAIN-CONTAINING PROTEIN"/>
    <property type="match status" value="1"/>
</dbReference>
<evidence type="ECO:0000256" key="1">
    <source>
        <dbReference type="ARBA" id="ARBA00022741"/>
    </source>
</evidence>
<dbReference type="GO" id="GO:0005524">
    <property type="term" value="F:ATP binding"/>
    <property type="evidence" value="ECO:0007669"/>
    <property type="project" value="UniProtKB-KW"/>
</dbReference>
<dbReference type="AlphaFoldDB" id="A0A1W2CQP6"/>
<dbReference type="PANTHER" id="PTHR11933">
    <property type="entry name" value="TRNA 5-METHYLAMINOMETHYL-2-THIOURIDYLATE -METHYLTRANSFERASE"/>
    <property type="match status" value="1"/>
</dbReference>
<keyword evidence="6" id="KW-1185">Reference proteome</keyword>
<evidence type="ECO:0000259" key="4">
    <source>
        <dbReference type="Pfam" id="PF18297"/>
    </source>
</evidence>
<dbReference type="Pfam" id="PF02568">
    <property type="entry name" value="ThiI"/>
    <property type="match status" value="1"/>
</dbReference>
<evidence type="ECO:0000313" key="6">
    <source>
        <dbReference type="Proteomes" id="UP000192418"/>
    </source>
</evidence>
<dbReference type="Pfam" id="PF18297">
    <property type="entry name" value="NFACT-R_2"/>
    <property type="match status" value="1"/>
</dbReference>
<dbReference type="EMBL" id="FWXY01000013">
    <property type="protein sequence ID" value="SMC87585.1"/>
    <property type="molecule type" value="Genomic_DNA"/>
</dbReference>
<accession>A0A1W2CQP6</accession>
<protein>
    <submittedName>
        <fullName evidence="5">tRNA U34 2-thiouridine synthase MnmA/TrmU, contains the PP-loop ATPase domain</fullName>
    </submittedName>
</protein>
<dbReference type="RefSeq" id="WP_084069834.1">
    <property type="nucleotide sequence ID" value="NZ_FWXY01000013.1"/>
</dbReference>
<dbReference type="GO" id="GO:0004810">
    <property type="term" value="F:CCA tRNA nucleotidyltransferase activity"/>
    <property type="evidence" value="ECO:0007669"/>
    <property type="project" value="InterPro"/>
</dbReference>
<dbReference type="SUPFAM" id="SSF52402">
    <property type="entry name" value="Adenine nucleotide alpha hydrolases-like"/>
    <property type="match status" value="1"/>
</dbReference>
<keyword evidence="2" id="KW-0067">ATP-binding</keyword>
<reference evidence="5 6" key="1">
    <citation type="submission" date="2017-04" db="EMBL/GenBank/DDBJ databases">
        <authorList>
            <person name="Afonso C.L."/>
            <person name="Miller P.J."/>
            <person name="Scott M.A."/>
            <person name="Spackman E."/>
            <person name="Goraichik I."/>
            <person name="Dimitrov K.M."/>
            <person name="Suarez D.L."/>
            <person name="Swayne D.E."/>
        </authorList>
    </citation>
    <scope>NUCLEOTIDE SEQUENCE [LARGE SCALE GENOMIC DNA]</scope>
    <source>
        <strain evidence="5 6">DSM 3385</strain>
    </source>
</reference>
<gene>
    <name evidence="5" type="ORF">SAMN02746065_11390</name>
</gene>
<dbReference type="STRING" id="1121400.SAMN02746065_11390"/>
<organism evidence="5 6">
    <name type="scientific">Desulfocicer vacuolatum DSM 3385</name>
    <dbReference type="NCBI Taxonomy" id="1121400"/>
    <lineage>
        <taxon>Bacteria</taxon>
        <taxon>Pseudomonadati</taxon>
        <taxon>Thermodesulfobacteriota</taxon>
        <taxon>Desulfobacteria</taxon>
        <taxon>Desulfobacterales</taxon>
        <taxon>Desulfobacteraceae</taxon>
        <taxon>Desulfocicer</taxon>
    </lineage>
</organism>
<sequence length="331" mass="36770">MTNKCVRALGLSSGGLDSILAALILKDQGIDVTWITFKTPFFSPKSAIQASKQNNIPIQVEDITDIYMEMLKNPPAGYGKNMNPCMDCHALMFAQAGAVMEKEGFDFLFSGEVAGQRPMSQTKNSMNYVAKNSGFKGHILRPLSARLFPETPMEKEGLVDRERLLDISGRSRKTQIALAEKMGVTRYPAPAGGCLLTDKGFSKRLRDLMDVQKKYDTRDLYLLSHGRHLRLAPDTRIVVGRTKAENHEISKLYDSQKDIRLRHARLPGPLTIMPGGGNEEMVRLAASICAGYTKADPGLPTQVVVQFRKKEEIITVPVLKAVDLKDRISYL</sequence>
<dbReference type="InterPro" id="IPR014729">
    <property type="entry name" value="Rossmann-like_a/b/a_fold"/>
</dbReference>
<dbReference type="Proteomes" id="UP000192418">
    <property type="component" value="Unassembled WGS sequence"/>
</dbReference>
<dbReference type="InterPro" id="IPR020536">
    <property type="entry name" value="ThiI_AANH"/>
</dbReference>
<feature type="domain" description="Thil AANH" evidence="3">
    <location>
        <begin position="7"/>
        <end position="143"/>
    </location>
</feature>
<name>A0A1W2CQP6_9BACT</name>
<proteinExistence type="predicted"/>
<keyword evidence="1" id="KW-0547">Nucleotide-binding</keyword>
<evidence type="ECO:0000259" key="3">
    <source>
        <dbReference type="Pfam" id="PF02568"/>
    </source>
</evidence>
<dbReference type="OrthoDB" id="9781887at2"/>
<evidence type="ECO:0000313" key="5">
    <source>
        <dbReference type="EMBL" id="SMC87585.1"/>
    </source>
</evidence>
<dbReference type="InterPro" id="IPR059101">
    <property type="entry name" value="NFACT-R_2"/>
</dbReference>
<dbReference type="Gene3D" id="3.40.50.620">
    <property type="entry name" value="HUPs"/>
    <property type="match status" value="1"/>
</dbReference>